<sequence>MARPKKVSMQDIADQIGISKNAVSLALSGKSGVSEQIRLIVRQTAQELGYVSPAAAVKAEESSRNILLLVPERVVSHEDSEHFRFFHDMLWILEKTVRAHGCNAVIVRIDRQMEERLELPSLYGELEHIGVILFGIMAKPYARMVWKTGMPLVMLDSYYRDMNCAAAVSANTEGAESVVRLLIEHGHRQIGFIGPANLTTSHEERWFGYWRAMREAGLLIDERTTLLEADDFDEVKNEQQIGAFLARLVATEALPTAFFCGNDRIALLLIRRLRAIGVSVPEQVKVAGFDGLEQACVPDSGVFATMRVDKKSMCAAAVRLLLDGYGEKRHAVRWTTPGQLIAVSNEAEGPGNQGG</sequence>
<evidence type="ECO:0000313" key="2">
    <source>
        <dbReference type="Proteomes" id="UP001380953"/>
    </source>
</evidence>
<keyword evidence="2" id="KW-1185">Reference proteome</keyword>
<reference evidence="1" key="1">
    <citation type="submission" date="2024-03" db="EMBL/GenBank/DDBJ databases">
        <title>Whole genome sequecning of epiphytes from Marcgravia umbellata leaves.</title>
        <authorList>
            <person name="Kumar G."/>
            <person name="Savka M.A."/>
        </authorList>
    </citation>
    <scope>NUCLEOTIDE SEQUENCE</scope>
    <source>
        <strain evidence="1">RIT_BL5</strain>
    </source>
</reference>
<dbReference type="EMBL" id="JBBKAR010000026">
    <property type="protein sequence ID" value="MEJ8303864.1"/>
    <property type="molecule type" value="Genomic_DNA"/>
</dbReference>
<gene>
    <name evidence="1" type="ORF">WKI47_08100</name>
</gene>
<protein>
    <submittedName>
        <fullName evidence="1">Substrate-binding domain-containing protein</fullName>
    </submittedName>
</protein>
<accession>A0ACC6PBI5</accession>
<dbReference type="Proteomes" id="UP001380953">
    <property type="component" value="Unassembled WGS sequence"/>
</dbReference>
<evidence type="ECO:0000313" key="1">
    <source>
        <dbReference type="EMBL" id="MEJ8303864.1"/>
    </source>
</evidence>
<name>A0ACC6PBI5_9BACL</name>
<organism evidence="1 2">
    <name type="scientific">Saccharibacillus sacchari</name>
    <dbReference type="NCBI Taxonomy" id="456493"/>
    <lineage>
        <taxon>Bacteria</taxon>
        <taxon>Bacillati</taxon>
        <taxon>Bacillota</taxon>
        <taxon>Bacilli</taxon>
        <taxon>Bacillales</taxon>
        <taxon>Paenibacillaceae</taxon>
        <taxon>Saccharibacillus</taxon>
    </lineage>
</organism>
<comment type="caution">
    <text evidence="1">The sequence shown here is derived from an EMBL/GenBank/DDBJ whole genome shotgun (WGS) entry which is preliminary data.</text>
</comment>
<proteinExistence type="predicted"/>